<evidence type="ECO:0000313" key="3">
    <source>
        <dbReference type="Proteomes" id="UP001642409"/>
    </source>
</evidence>
<sequence>MTHISPFELRNKPQLVSRSHPLFLISNNPDLYQQFDLTTPPSDIFVLNRLSFNKENSPIQTKLFLKENKNVFVQGVFTNNGTRADYSDLYNLLQDGAAGFILETDEGKIVQGAIEIIHVFENEQL</sequence>
<comment type="caution">
    <text evidence="1">The sequence shown here is derived from an EMBL/GenBank/DDBJ whole genome shotgun (WGS) entry which is preliminary data.</text>
</comment>
<evidence type="ECO:0000313" key="2">
    <source>
        <dbReference type="EMBL" id="CAL6054435.1"/>
    </source>
</evidence>
<reference evidence="2 3" key="2">
    <citation type="submission" date="2024-07" db="EMBL/GenBank/DDBJ databases">
        <authorList>
            <person name="Akdeniz Z."/>
        </authorList>
    </citation>
    <scope>NUCLEOTIDE SEQUENCE [LARGE SCALE GENOMIC DNA]</scope>
</reference>
<proteinExistence type="predicted"/>
<keyword evidence="3" id="KW-1185">Reference proteome</keyword>
<name>A0AA86NJR7_9EUKA</name>
<gene>
    <name evidence="2" type="ORF">HINF_LOCUS46063</name>
    <name evidence="1" type="ORF">HINF_LOCUS8263</name>
</gene>
<dbReference type="Proteomes" id="UP001642409">
    <property type="component" value="Unassembled WGS sequence"/>
</dbReference>
<dbReference type="EMBL" id="CAXDID020000202">
    <property type="protein sequence ID" value="CAL6054435.1"/>
    <property type="molecule type" value="Genomic_DNA"/>
</dbReference>
<evidence type="ECO:0000313" key="1">
    <source>
        <dbReference type="EMBL" id="CAI9920618.1"/>
    </source>
</evidence>
<protein>
    <submittedName>
        <fullName evidence="1">Uncharacterized protein</fullName>
    </submittedName>
</protein>
<organism evidence="1">
    <name type="scientific">Hexamita inflata</name>
    <dbReference type="NCBI Taxonomy" id="28002"/>
    <lineage>
        <taxon>Eukaryota</taxon>
        <taxon>Metamonada</taxon>
        <taxon>Diplomonadida</taxon>
        <taxon>Hexamitidae</taxon>
        <taxon>Hexamitinae</taxon>
        <taxon>Hexamita</taxon>
    </lineage>
</organism>
<dbReference type="EMBL" id="CATOUU010000202">
    <property type="protein sequence ID" value="CAI9920618.1"/>
    <property type="molecule type" value="Genomic_DNA"/>
</dbReference>
<accession>A0AA86NJR7</accession>
<dbReference type="AlphaFoldDB" id="A0AA86NJR7"/>
<reference evidence="1" key="1">
    <citation type="submission" date="2023-06" db="EMBL/GenBank/DDBJ databases">
        <authorList>
            <person name="Kurt Z."/>
        </authorList>
    </citation>
    <scope>NUCLEOTIDE SEQUENCE</scope>
</reference>